<sequence>MEVSTIYRNFDIDIHIKDNNESSTAGTKRKRGKRKESSTYRIVAVPQENSSAVIKETEIGVFDRQENIIRLYRRDIAHLYAEVYSRHVESIWDQLRLISAAALMPLMRSILRLLTPKPKAFIAMNPHGTIYAQQGKNLKYLFYNSSIGSVERDRVVEKHSAFTAREWYNVFEIDESDVSFAAEEKIAANALRNIIGNRKSTIVEILPDADIKKVAETARQRAWKSLMASQEKKSDLQGHIDAHSAYIYWILSDIRTDIRKDSNDESHKHLKDLVGKLGELTFPQIDGRVQGKSKEAAGQANVGVNRREGIVMQEKKYLSVIFKIIDQDVMVRAFDLIDETKKKEEFNLSKDELFKRIKKEPEEGDMIGLTLKYKDNAPFDFDAHILSDKKEINLLNQRTKINAKLSHYIKY</sequence>
<accession>A0AAP2GJY3</accession>
<protein>
    <submittedName>
        <fullName evidence="1">Uncharacterized protein</fullName>
    </submittedName>
</protein>
<organism evidence="1 2">
    <name type="scientific">Dawidia soli</name>
    <dbReference type="NCBI Taxonomy" id="2782352"/>
    <lineage>
        <taxon>Bacteria</taxon>
        <taxon>Pseudomonadati</taxon>
        <taxon>Bacteroidota</taxon>
        <taxon>Cytophagia</taxon>
        <taxon>Cytophagales</taxon>
        <taxon>Chryseotaleaceae</taxon>
        <taxon>Dawidia</taxon>
    </lineage>
</organism>
<gene>
    <name evidence="1" type="ORF">KK078_25135</name>
</gene>
<dbReference type="Proteomes" id="UP001319180">
    <property type="component" value="Unassembled WGS sequence"/>
</dbReference>
<evidence type="ECO:0000313" key="2">
    <source>
        <dbReference type="Proteomes" id="UP001319180"/>
    </source>
</evidence>
<dbReference type="RefSeq" id="WP_254093093.1">
    <property type="nucleotide sequence ID" value="NZ_JAHESC010000050.1"/>
</dbReference>
<dbReference type="AlphaFoldDB" id="A0AAP2GJY3"/>
<name>A0AAP2GJY3_9BACT</name>
<dbReference type="EMBL" id="JAHESC010000050">
    <property type="protein sequence ID" value="MBT1689871.1"/>
    <property type="molecule type" value="Genomic_DNA"/>
</dbReference>
<proteinExistence type="predicted"/>
<comment type="caution">
    <text evidence="1">The sequence shown here is derived from an EMBL/GenBank/DDBJ whole genome shotgun (WGS) entry which is preliminary data.</text>
</comment>
<reference evidence="1 2" key="1">
    <citation type="submission" date="2021-05" db="EMBL/GenBank/DDBJ databases">
        <title>A Polyphasic approach of four new species of the genus Ohtaekwangia: Ohtaekwangia histidinii sp. nov., Ohtaekwangia cretensis sp. nov., Ohtaekwangia indiensis sp. nov., Ohtaekwangia reichenbachii sp. nov. from diverse environment.</title>
        <authorList>
            <person name="Octaviana S."/>
        </authorList>
    </citation>
    <scope>NUCLEOTIDE SEQUENCE [LARGE SCALE GENOMIC DNA]</scope>
    <source>
        <strain evidence="1 2">PWU37</strain>
    </source>
</reference>
<evidence type="ECO:0000313" key="1">
    <source>
        <dbReference type="EMBL" id="MBT1689871.1"/>
    </source>
</evidence>
<keyword evidence="2" id="KW-1185">Reference proteome</keyword>